<evidence type="ECO:0000313" key="4">
    <source>
        <dbReference type="EMBL" id="RCJ06666.1"/>
    </source>
</evidence>
<evidence type="ECO:0000256" key="2">
    <source>
        <dbReference type="SAM" id="SignalP"/>
    </source>
</evidence>
<reference evidence="4 5" key="1">
    <citation type="submission" date="2018-04" db="EMBL/GenBank/DDBJ databases">
        <title>Cupriavidus necator CR12 genome sequencing and assembly.</title>
        <authorList>
            <person name="Ben Fekih I."/>
            <person name="Mazhar H.S."/>
            <person name="Bello S.K."/>
            <person name="Rensing C."/>
        </authorList>
    </citation>
    <scope>NUCLEOTIDE SEQUENCE [LARGE SCALE GENOMIC DNA]</scope>
    <source>
        <strain evidence="4 5">CR12</strain>
    </source>
</reference>
<accession>A0A367PI44</accession>
<dbReference type="Proteomes" id="UP000253501">
    <property type="component" value="Unassembled WGS sequence"/>
</dbReference>
<feature type="repeat" description="WD" evidence="1">
    <location>
        <begin position="156"/>
        <end position="197"/>
    </location>
</feature>
<sequence>MTRLPFFTLLFLLALVTGCAAPPDHPGQFLGGYARALAWAPDGSAIVAVRDQEIVIADPGTLVPIKKLKGNEPWSLHKNAAAVAFSPDRKVFATAGFDNGVLIWDARTWQRILQFKESHGATTLAFSPDGTNLVTAGPEASVKLWDVSTGSLSAVLTDAKSGVMSVAISPDGKLLAAGDIRRNVTIWELSSRRIAAVFKDFSGPVLSVAFSPDGTRLAAGAGGYEVRFLATGDFAVQKLLVDPQKPTTGSQSAERLVSIVSVIGMVRAVQLTGAPSGFPVTGFAQAPWPAFNCPLAFSPDGKWLAMIRFSRELSADYHLEIYDTESGNLVNRYSGALSSLTFSPDNQRLATSGIIRVILLDPRTGKEVPLTR</sequence>
<organism evidence="4 5">
    <name type="scientific">Cupriavidus necator</name>
    <name type="common">Alcaligenes eutrophus</name>
    <name type="synonym">Ralstonia eutropha</name>
    <dbReference type="NCBI Taxonomy" id="106590"/>
    <lineage>
        <taxon>Bacteria</taxon>
        <taxon>Pseudomonadati</taxon>
        <taxon>Pseudomonadota</taxon>
        <taxon>Betaproteobacteria</taxon>
        <taxon>Burkholderiales</taxon>
        <taxon>Burkholderiaceae</taxon>
        <taxon>Cupriavidus</taxon>
    </lineage>
</organism>
<feature type="chain" id="PRO_5017082691" evidence="2">
    <location>
        <begin position="21"/>
        <end position="372"/>
    </location>
</feature>
<dbReference type="CDD" id="cd00200">
    <property type="entry name" value="WD40"/>
    <property type="match status" value="1"/>
</dbReference>
<dbReference type="Gene3D" id="2.130.10.10">
    <property type="entry name" value="YVTN repeat-like/Quinoprotein amine dehydrogenase"/>
    <property type="match status" value="2"/>
</dbReference>
<dbReference type="InterPro" id="IPR015943">
    <property type="entry name" value="WD40/YVTN_repeat-like_dom_sf"/>
</dbReference>
<feature type="repeat" description="WD" evidence="1">
    <location>
        <begin position="82"/>
        <end position="114"/>
    </location>
</feature>
<dbReference type="Pfam" id="PF00400">
    <property type="entry name" value="WD40"/>
    <property type="match status" value="2"/>
</dbReference>
<dbReference type="Pfam" id="PF07676">
    <property type="entry name" value="PD40"/>
    <property type="match status" value="1"/>
</dbReference>
<name>A0A367PI44_CUPNE</name>
<dbReference type="PANTHER" id="PTHR19879:SF9">
    <property type="entry name" value="TRANSCRIPTION INITIATION FACTOR TFIID SUBUNIT 5"/>
    <property type="match status" value="1"/>
</dbReference>
<feature type="signal peptide" evidence="2">
    <location>
        <begin position="1"/>
        <end position="20"/>
    </location>
</feature>
<evidence type="ECO:0000256" key="1">
    <source>
        <dbReference type="PROSITE-ProRule" id="PRU00221"/>
    </source>
</evidence>
<dbReference type="PROSITE" id="PS50294">
    <property type="entry name" value="WD_REPEATS_REGION"/>
    <property type="match status" value="1"/>
</dbReference>
<dbReference type="SUPFAM" id="SSF82171">
    <property type="entry name" value="DPP6 N-terminal domain-like"/>
    <property type="match status" value="1"/>
</dbReference>
<dbReference type="PROSITE" id="PS51257">
    <property type="entry name" value="PROKAR_LIPOPROTEIN"/>
    <property type="match status" value="1"/>
</dbReference>
<dbReference type="Pfam" id="PF08662">
    <property type="entry name" value="eIF2A"/>
    <property type="match status" value="1"/>
</dbReference>
<protein>
    <submittedName>
        <fullName evidence="4">WD40 repeat domain-containing protein</fullName>
    </submittedName>
</protein>
<dbReference type="EMBL" id="QDHA01000046">
    <property type="protein sequence ID" value="RCJ06666.1"/>
    <property type="molecule type" value="Genomic_DNA"/>
</dbReference>
<dbReference type="InterPro" id="IPR013979">
    <property type="entry name" value="TIF_beta_prop-like"/>
</dbReference>
<proteinExistence type="predicted"/>
<feature type="domain" description="Translation initiation factor beta propellor-like" evidence="3">
    <location>
        <begin position="77"/>
        <end position="138"/>
    </location>
</feature>
<keyword evidence="2" id="KW-0732">Signal</keyword>
<dbReference type="AlphaFoldDB" id="A0A367PI44"/>
<dbReference type="PROSITE" id="PS50082">
    <property type="entry name" value="WD_REPEATS_2"/>
    <property type="match status" value="3"/>
</dbReference>
<feature type="repeat" description="WD" evidence="1">
    <location>
        <begin position="122"/>
        <end position="155"/>
    </location>
</feature>
<comment type="caution">
    <text evidence="4">The sequence shown here is derived from an EMBL/GenBank/DDBJ whole genome shotgun (WGS) entry which is preliminary data.</text>
</comment>
<dbReference type="RefSeq" id="WP_114133526.1">
    <property type="nucleotide sequence ID" value="NZ_CP068435.1"/>
</dbReference>
<evidence type="ECO:0000313" key="5">
    <source>
        <dbReference type="Proteomes" id="UP000253501"/>
    </source>
</evidence>
<dbReference type="InterPro" id="IPR001680">
    <property type="entry name" value="WD40_rpt"/>
</dbReference>
<dbReference type="PANTHER" id="PTHR19879">
    <property type="entry name" value="TRANSCRIPTION INITIATION FACTOR TFIID"/>
    <property type="match status" value="1"/>
</dbReference>
<dbReference type="SMART" id="SM00320">
    <property type="entry name" value="WD40"/>
    <property type="match status" value="5"/>
</dbReference>
<dbReference type="InterPro" id="IPR011659">
    <property type="entry name" value="WD40"/>
</dbReference>
<keyword evidence="1" id="KW-0853">WD repeat</keyword>
<gene>
    <name evidence="4" type="ORF">DDK22_20435</name>
</gene>
<evidence type="ECO:0000259" key="3">
    <source>
        <dbReference type="Pfam" id="PF08662"/>
    </source>
</evidence>